<geneLocation type="plasmid" evidence="2">
    <name>pQBR57</name>
</geneLocation>
<accession>A0A0G4E4R1</accession>
<reference evidence="2" key="2">
    <citation type="submission" date="2015-06" db="EMBL/GenBank/DDBJ databases">
        <title>Environmentally co-occuring mercury resistance plasmids are genetically and phenotypically diverse and confer variable context-dependent fitness effects.</title>
        <authorList>
            <person name="Hall J.P.J."/>
            <person name="Harrison E."/>
            <person name="Lilley A.K."/>
            <person name="Paterson S."/>
            <person name="Spiers A.J."/>
            <person name="Brockhurst M.A."/>
        </authorList>
    </citation>
    <scope>NUCLEOTIDE SEQUENCE [LARGE SCALE GENOMIC DNA]</scope>
    <source>
        <strain evidence="2">SBW25</strain>
        <plasmid evidence="2">pQBR57</plasmid>
    </source>
</reference>
<gene>
    <name evidence="2" type="ORF">PQBR57_0211</name>
</gene>
<feature type="chain" id="PRO_5005187221" evidence="1">
    <location>
        <begin position="20"/>
        <end position="163"/>
    </location>
</feature>
<evidence type="ECO:0000313" key="2">
    <source>
        <dbReference type="EMBL" id="CEK42164.1"/>
    </source>
</evidence>
<dbReference type="AlphaFoldDB" id="A0A0G4E4R1"/>
<organism evidence="2">
    <name type="scientific">Pseudomonas fluorescens (strain SBW25)</name>
    <dbReference type="NCBI Taxonomy" id="216595"/>
    <lineage>
        <taxon>Bacteria</taxon>
        <taxon>Pseudomonadati</taxon>
        <taxon>Pseudomonadota</taxon>
        <taxon>Gammaproteobacteria</taxon>
        <taxon>Pseudomonadales</taxon>
        <taxon>Pseudomonadaceae</taxon>
        <taxon>Pseudomonas</taxon>
    </lineage>
</organism>
<dbReference type="EMBL" id="LN713926">
    <property type="protein sequence ID" value="CEK42164.1"/>
    <property type="molecule type" value="Genomic_DNA"/>
</dbReference>
<sequence length="163" mass="18031">MGRLTLTLAMMAVSGLAVAEGIPQGIPQQQMDAIREYHTKQIMASSQSLTNLQPDVLLYRKIFERRENPVDQQRYVPLDPVPMAQVFKAHDITLGQLVQVASAASGYDAVIHPQVNQQQIVKLNTLPNSLTDLAEYLSRVTDAQFTVYQESRDLVGLPKGAAQ</sequence>
<feature type="signal peptide" evidence="1">
    <location>
        <begin position="1"/>
        <end position="19"/>
    </location>
</feature>
<keyword evidence="1" id="KW-0732">Signal</keyword>
<keyword evidence="2" id="KW-0614">Plasmid</keyword>
<reference evidence="2" key="1">
    <citation type="submission" date="2014-12" db="EMBL/GenBank/DDBJ databases">
        <authorList>
            <person name="Hall J."/>
        </authorList>
    </citation>
    <scope>NUCLEOTIDE SEQUENCE [LARGE SCALE GENOMIC DNA]</scope>
    <source>
        <strain evidence="2">SBW25</strain>
        <plasmid evidence="2">pQBR57</plasmid>
    </source>
</reference>
<dbReference type="RefSeq" id="WP_192963356.1">
    <property type="nucleotide sequence ID" value="NZ_LN713926.1"/>
</dbReference>
<evidence type="ECO:0000256" key="1">
    <source>
        <dbReference type="SAM" id="SignalP"/>
    </source>
</evidence>
<name>A0A0G4E4R1_PSEFS</name>
<protein>
    <submittedName>
        <fullName evidence="2">Uncharacterized protein</fullName>
    </submittedName>
</protein>
<proteinExistence type="predicted"/>